<dbReference type="SUPFAM" id="SSF159941">
    <property type="entry name" value="MM3350-like"/>
    <property type="match status" value="1"/>
</dbReference>
<name>A0A6F8TBD7_9GAMM</name>
<dbReference type="KEGG" id="lant:TUM19329_00880"/>
<geneLocation type="plasmid" evidence="4 5">
    <name>pTUM19329-1</name>
</geneLocation>
<dbReference type="InterPro" id="IPR024047">
    <property type="entry name" value="MM3350-like_sf"/>
</dbReference>
<dbReference type="PANTHER" id="PTHR41878:SF1">
    <property type="entry name" value="TNPR PROTEIN"/>
    <property type="match status" value="1"/>
</dbReference>
<keyword evidence="4" id="KW-0614">Plasmid</keyword>
<reference evidence="4" key="1">
    <citation type="journal article" date="2020" name="Microbiol. Resour. Announc.">
        <title>Complete Genome Sequence of Novel Psychrotolerant Legionella Strain TUM19329, Isolated from Antarctic Lake Sediment.</title>
        <authorList>
            <person name="Shimada S."/>
            <person name="Nakai R."/>
            <person name="Aoki K."/>
            <person name="Shimoeda N."/>
            <person name="Ohno G."/>
            <person name="Miyazaki Y."/>
            <person name="Kudoh S."/>
            <person name="Imura S."/>
            <person name="Watanabe K."/>
            <person name="Ishii Y."/>
            <person name="Tateda K."/>
        </authorList>
    </citation>
    <scope>NUCLEOTIDE SEQUENCE [LARGE SCALE GENOMIC DNA]</scope>
    <source>
        <strain evidence="4">TUM19329</strain>
        <plasmid evidence="4">pTUM19329-1</plasmid>
    </source>
</reference>
<evidence type="ECO:0000313" key="3">
    <source>
        <dbReference type="EMBL" id="BCA97183.1"/>
    </source>
</evidence>
<dbReference type="KEGG" id="lant:TUM19329_35440"/>
<dbReference type="AlphaFoldDB" id="A0A6F8TBD7"/>
<dbReference type="EMBL" id="AP022839">
    <property type="protein sequence ID" value="BCA93727.1"/>
    <property type="molecule type" value="Genomic_DNA"/>
</dbReference>
<evidence type="ECO:0000313" key="2">
    <source>
        <dbReference type="EMBL" id="BCA93727.1"/>
    </source>
</evidence>
<dbReference type="Proteomes" id="UP000502894">
    <property type="component" value="Chromosome"/>
</dbReference>
<organism evidence="4 5">
    <name type="scientific">Legionella antarctica</name>
    <dbReference type="NCBI Taxonomy" id="2708020"/>
    <lineage>
        <taxon>Bacteria</taxon>
        <taxon>Pseudomonadati</taxon>
        <taxon>Pseudomonadota</taxon>
        <taxon>Gammaproteobacteria</taxon>
        <taxon>Legionellales</taxon>
        <taxon>Legionellaceae</taxon>
        <taxon>Legionella</taxon>
    </lineage>
</organism>
<dbReference type="RefSeq" id="WP_173235540.1">
    <property type="nucleotide sequence ID" value="NZ_AP022839.1"/>
</dbReference>
<sequence length="202" mass="23550">MATRPVLQFKIMLQDIEPRIWRRIQISDLSSFWDFHVAIQDAMGWTDSHLHEFTAYNPITTEQEHIGIPDGEDEPHPVLEGWKLNIRDYFNLPANHKISYLYDFGDSWEHLIEFEGKQEKQSNAKYPLCIAGARTCPPEDVGGPPGYDRFIEAITTPRHPDHQSLLEWVGGKYEPSTFDPKKVKFDNPSKRWKHAFEGNVRF</sequence>
<dbReference type="EMBL" id="AP022840">
    <property type="protein sequence ID" value="BCA97302.1"/>
    <property type="molecule type" value="Genomic_DNA"/>
</dbReference>
<protein>
    <submittedName>
        <fullName evidence="4">Plasmid pRiA4b ORF-3 family protein</fullName>
    </submittedName>
</protein>
<dbReference type="Gene3D" id="3.10.290.30">
    <property type="entry name" value="MM3350-like"/>
    <property type="match status" value="1"/>
</dbReference>
<dbReference type="Pfam" id="PF07929">
    <property type="entry name" value="PRiA4_ORF3"/>
    <property type="match status" value="1"/>
</dbReference>
<evidence type="ECO:0000313" key="4">
    <source>
        <dbReference type="EMBL" id="BCA97302.1"/>
    </source>
</evidence>
<proteinExistence type="predicted"/>
<gene>
    <name evidence="2" type="ORF">TUM19329_00880</name>
    <name evidence="3" type="ORF">TUM19329_35440</name>
    <name evidence="4" type="ORF">TUM19329_36630</name>
</gene>
<evidence type="ECO:0000259" key="1">
    <source>
        <dbReference type="Pfam" id="PF07929"/>
    </source>
</evidence>
<dbReference type="Proteomes" id="UP000502894">
    <property type="component" value="Plasmid pTUM19329-1"/>
</dbReference>
<dbReference type="EMBL" id="AP022840">
    <property type="protein sequence ID" value="BCA97183.1"/>
    <property type="molecule type" value="Genomic_DNA"/>
</dbReference>
<keyword evidence="5" id="KW-1185">Reference proteome</keyword>
<accession>A0A6F8TBD7</accession>
<evidence type="ECO:0000313" key="5">
    <source>
        <dbReference type="Proteomes" id="UP000502894"/>
    </source>
</evidence>
<dbReference type="PANTHER" id="PTHR41878">
    <property type="entry name" value="LEXA REPRESSOR-RELATED"/>
    <property type="match status" value="1"/>
</dbReference>
<dbReference type="InterPro" id="IPR012912">
    <property type="entry name" value="Plasmid_pRiA4b_Orf3-like"/>
</dbReference>
<dbReference type="KEGG" id="lant:TUM19329_36630"/>
<feature type="domain" description="Plasmid pRiA4b Orf3-like" evidence="1">
    <location>
        <begin position="6"/>
        <end position="181"/>
    </location>
</feature>